<accession>A0A117PTA4</accession>
<organism evidence="1 2">
    <name type="scientific">Streptomyces cellostaticus</name>
    <dbReference type="NCBI Taxonomy" id="67285"/>
    <lineage>
        <taxon>Bacteria</taxon>
        <taxon>Bacillati</taxon>
        <taxon>Actinomycetota</taxon>
        <taxon>Actinomycetes</taxon>
        <taxon>Kitasatosporales</taxon>
        <taxon>Streptomycetaceae</taxon>
        <taxon>Streptomyces</taxon>
    </lineage>
</organism>
<dbReference type="OrthoDB" id="4248825at2"/>
<dbReference type="EMBL" id="LMWL01000087">
    <property type="protein sequence ID" value="KUM90263.1"/>
    <property type="molecule type" value="Genomic_DNA"/>
</dbReference>
<dbReference type="AlphaFoldDB" id="A0A117PTA4"/>
<comment type="caution">
    <text evidence="1">The sequence shown here is derived from an EMBL/GenBank/DDBJ whole genome shotgun (WGS) entry which is preliminary data.</text>
</comment>
<proteinExistence type="predicted"/>
<dbReference type="STRING" id="67285.AQI88_38845"/>
<dbReference type="RefSeq" id="WP_067009624.1">
    <property type="nucleotide sequence ID" value="NZ_KQ948054.1"/>
</dbReference>
<dbReference type="Proteomes" id="UP000054241">
    <property type="component" value="Unassembled WGS sequence"/>
</dbReference>
<protein>
    <submittedName>
        <fullName evidence="1">Uncharacterized protein</fullName>
    </submittedName>
</protein>
<name>A0A117PTA4_9ACTN</name>
<reference evidence="1 2" key="1">
    <citation type="submission" date="2015-10" db="EMBL/GenBank/DDBJ databases">
        <title>Draft genome sequence of Streptomyces cellostaticus DSM 40189, type strain for the species Streptomyces cellostaticus.</title>
        <authorList>
            <person name="Ruckert C."/>
            <person name="Winkler A."/>
            <person name="Kalinowski J."/>
            <person name="Kampfer P."/>
            <person name="Glaeser S."/>
        </authorList>
    </citation>
    <scope>NUCLEOTIDE SEQUENCE [LARGE SCALE GENOMIC DNA]</scope>
    <source>
        <strain evidence="1 2">DSM 40189</strain>
    </source>
</reference>
<gene>
    <name evidence="1" type="ORF">AQI88_38845</name>
</gene>
<keyword evidence="2" id="KW-1185">Reference proteome</keyword>
<evidence type="ECO:0000313" key="2">
    <source>
        <dbReference type="Proteomes" id="UP000054241"/>
    </source>
</evidence>
<evidence type="ECO:0000313" key="1">
    <source>
        <dbReference type="EMBL" id="KUM90263.1"/>
    </source>
</evidence>
<sequence length="113" mass="12655">MATVDVWVELWSEPLGTRLVRGDIIEQVWWDVKQPAFLTLALRSGQEVRQDARAGFPTGDLEEDEAADLCTTLVEHIAQAAAEDGPSMVWMARHEDTKGVCWKHGPLIDRSAR</sequence>